<keyword evidence="5 8" id="KW-0573">Peptidoglycan synthesis</keyword>
<evidence type="ECO:0000256" key="5">
    <source>
        <dbReference type="ARBA" id="ARBA00022984"/>
    </source>
</evidence>
<comment type="function">
    <text evidence="8 9">Involved in peptidoglycan biosynthesis. Transports lipid-linked peptidoglycan precursors from the inner to the outer leaflet of the cytoplasmic membrane.</text>
</comment>
<evidence type="ECO:0000256" key="1">
    <source>
        <dbReference type="ARBA" id="ARBA00004651"/>
    </source>
</evidence>
<dbReference type="PANTHER" id="PTHR47019">
    <property type="entry name" value="LIPID II FLIPPASE MURJ"/>
    <property type="match status" value="1"/>
</dbReference>
<proteinExistence type="inferred from homology"/>
<dbReference type="NCBIfam" id="TIGR01695">
    <property type="entry name" value="murJ_mviN"/>
    <property type="match status" value="1"/>
</dbReference>
<dbReference type="EMBL" id="MEXL01000009">
    <property type="protein sequence ID" value="OGD03856.1"/>
    <property type="molecule type" value="Genomic_DNA"/>
</dbReference>
<feature type="transmembrane region" description="Helical" evidence="8">
    <location>
        <begin position="68"/>
        <end position="86"/>
    </location>
</feature>
<dbReference type="PRINTS" id="PR01806">
    <property type="entry name" value="VIRFACTRMVIN"/>
</dbReference>
<gene>
    <name evidence="8" type="primary">murJ</name>
    <name evidence="10" type="ORF">A3E17_02425</name>
</gene>
<feature type="transmembrane region" description="Helical" evidence="8">
    <location>
        <begin position="250"/>
        <end position="271"/>
    </location>
</feature>
<evidence type="ECO:0000256" key="7">
    <source>
        <dbReference type="ARBA" id="ARBA00023136"/>
    </source>
</evidence>
<comment type="subcellular location">
    <subcellularLocation>
        <location evidence="1 8">Cell membrane</location>
        <topology evidence="1 8">Multi-pass membrane protein</topology>
    </subcellularLocation>
</comment>
<keyword evidence="6 8" id="KW-1133">Transmembrane helix</keyword>
<keyword evidence="4 8" id="KW-0133">Cell shape</keyword>
<evidence type="ECO:0000256" key="4">
    <source>
        <dbReference type="ARBA" id="ARBA00022960"/>
    </source>
</evidence>
<protein>
    <recommendedName>
        <fullName evidence="8">Probable lipid II flippase MurJ</fullName>
    </recommendedName>
</protein>
<dbReference type="PIRSF" id="PIRSF002869">
    <property type="entry name" value="MviN"/>
    <property type="match status" value="1"/>
</dbReference>
<keyword evidence="2 8" id="KW-1003">Cell membrane</keyword>
<keyword evidence="7 8" id="KW-0472">Membrane</keyword>
<dbReference type="InterPro" id="IPR051050">
    <property type="entry name" value="Lipid_II_flippase_MurJ/MviN"/>
</dbReference>
<dbReference type="GO" id="GO:0071555">
    <property type="term" value="P:cell wall organization"/>
    <property type="evidence" value="ECO:0007669"/>
    <property type="project" value="UniProtKB-UniRule"/>
</dbReference>
<dbReference type="GO" id="GO:0008360">
    <property type="term" value="P:regulation of cell shape"/>
    <property type="evidence" value="ECO:0007669"/>
    <property type="project" value="UniProtKB-UniRule"/>
</dbReference>
<feature type="transmembrane region" description="Helical" evidence="8">
    <location>
        <begin position="497"/>
        <end position="518"/>
    </location>
</feature>
<feature type="transmembrane region" description="Helical" evidence="8">
    <location>
        <begin position="366"/>
        <end position="388"/>
    </location>
</feature>
<dbReference type="GO" id="GO:0009252">
    <property type="term" value="P:peptidoglycan biosynthetic process"/>
    <property type="evidence" value="ECO:0007669"/>
    <property type="project" value="UniProtKB-UniRule"/>
</dbReference>
<comment type="similarity">
    <text evidence="8 9">Belongs to the MurJ/MviN family.</text>
</comment>
<feature type="transmembrane region" description="Helical" evidence="8">
    <location>
        <begin position="12"/>
        <end position="32"/>
    </location>
</feature>
<dbReference type="Proteomes" id="UP000178993">
    <property type="component" value="Unassembled WGS sequence"/>
</dbReference>
<feature type="transmembrane region" description="Helical" evidence="8">
    <location>
        <begin position="283"/>
        <end position="304"/>
    </location>
</feature>
<evidence type="ECO:0000313" key="10">
    <source>
        <dbReference type="EMBL" id="OGD03856.1"/>
    </source>
</evidence>
<dbReference type="HAMAP" id="MF_02078">
    <property type="entry name" value="MurJ_MviN"/>
    <property type="match status" value="1"/>
</dbReference>
<dbReference type="AlphaFoldDB" id="A0A1F4ZD26"/>
<reference evidence="10 11" key="1">
    <citation type="journal article" date="2016" name="Nat. Commun.">
        <title>Thousands of microbial genomes shed light on interconnected biogeochemical processes in an aquifer system.</title>
        <authorList>
            <person name="Anantharaman K."/>
            <person name="Brown C.T."/>
            <person name="Hug L.A."/>
            <person name="Sharon I."/>
            <person name="Castelle C.J."/>
            <person name="Probst A.J."/>
            <person name="Thomas B.C."/>
            <person name="Singh A."/>
            <person name="Wilkins M.J."/>
            <person name="Karaoz U."/>
            <person name="Brodie E.L."/>
            <person name="Williams K.H."/>
            <person name="Hubbard S.S."/>
            <person name="Banfield J.F."/>
        </authorList>
    </citation>
    <scope>NUCLEOTIDE SEQUENCE [LARGE SCALE GENOMIC DNA]</scope>
</reference>
<comment type="caution">
    <text evidence="10">The sequence shown here is derived from an EMBL/GenBank/DDBJ whole genome shotgun (WGS) entry which is preliminary data.</text>
</comment>
<keyword evidence="8 9" id="KW-0961">Cell wall biogenesis/degradation</keyword>
<feature type="transmembrane region" description="Helical" evidence="8">
    <location>
        <begin position="456"/>
        <end position="477"/>
    </location>
</feature>
<keyword evidence="8 9" id="KW-0813">Transport</keyword>
<dbReference type="Pfam" id="PF03023">
    <property type="entry name" value="MurJ"/>
    <property type="match status" value="1"/>
</dbReference>
<evidence type="ECO:0000256" key="3">
    <source>
        <dbReference type="ARBA" id="ARBA00022692"/>
    </source>
</evidence>
<feature type="transmembrane region" description="Helical" evidence="8">
    <location>
        <begin position="324"/>
        <end position="346"/>
    </location>
</feature>
<dbReference type="CDD" id="cd13123">
    <property type="entry name" value="MATE_MurJ_like"/>
    <property type="match status" value="1"/>
</dbReference>
<feature type="transmembrane region" description="Helical" evidence="8">
    <location>
        <begin position="145"/>
        <end position="165"/>
    </location>
</feature>
<dbReference type="InterPro" id="IPR004268">
    <property type="entry name" value="MurJ"/>
</dbReference>
<evidence type="ECO:0000256" key="6">
    <source>
        <dbReference type="ARBA" id="ARBA00022989"/>
    </source>
</evidence>
<evidence type="ECO:0000256" key="8">
    <source>
        <dbReference type="HAMAP-Rule" id="MF_02078"/>
    </source>
</evidence>
<comment type="pathway">
    <text evidence="8">Cell wall biogenesis; peptidoglycan biosynthesis.</text>
</comment>
<evidence type="ECO:0000256" key="2">
    <source>
        <dbReference type="ARBA" id="ARBA00022475"/>
    </source>
</evidence>
<dbReference type="GO" id="GO:0015648">
    <property type="term" value="F:lipid-linked peptidoglycan transporter activity"/>
    <property type="evidence" value="ECO:0007669"/>
    <property type="project" value="UniProtKB-UniRule"/>
</dbReference>
<evidence type="ECO:0000256" key="9">
    <source>
        <dbReference type="PIRNR" id="PIRNR002869"/>
    </source>
</evidence>
<feature type="transmembrane region" description="Helical" evidence="8">
    <location>
        <begin position="98"/>
        <end position="125"/>
    </location>
</feature>
<keyword evidence="3 8" id="KW-0812">Transmembrane</keyword>
<feature type="transmembrane region" description="Helical" evidence="8">
    <location>
        <begin position="395"/>
        <end position="414"/>
    </location>
</feature>
<dbReference type="PANTHER" id="PTHR47019:SF1">
    <property type="entry name" value="LIPID II FLIPPASE MURJ"/>
    <property type="match status" value="1"/>
</dbReference>
<feature type="transmembrane region" description="Helical" evidence="8">
    <location>
        <begin position="172"/>
        <end position="193"/>
    </location>
</feature>
<sequence length="557" mass="60775">MRRFLQNGSSLLFRRQTNILSAAFVIMVTYGLSQVMGLIKTRLLISYFFGSKAAILDIYYAAFVIPDTLFQLLVIGSLSAAFIPVFTRYLSKSQSQAWYIASASLNLVLLAFFLLSLVIFAFAPFFSRLIAPGFNLGQISVMASLLRVMLVAQLFFTVSSFLTAIIHSHQRFLIPALAPIVYNLGIIAGTVFLSPALGIFGPAVGVVLGAFFHMALQAPLTFRLGFRPQALLDWRHPGVKETLRLMPPRALALGIDQIEMFVAVFLASLMASGSLTLLNVARLLYAIPSTLFGVTLGQAAMPTLSRLSSDSDQQAFRRTLVDTLLQAVFFALPLSILFIVLRVPIVRLVFGSRSFPWAATLTTGKTLAVLASAATFTAIMQLVVRAFYALHDTKTPLFIGLAAAAFDVTLAVVATRVFGLGVIGLALAISVTAVLETFVLFAFLSRRLHLDPPLASRLVTSLAKLGITGLITGFSLWLPMRFLDQFVFDTTRTLPLIALTFSTSIIGLIVYLFLSFLFRVNELSAFVALLQRLFSLGRQLTSPPPAEPIILPAPDQN</sequence>
<feature type="transmembrane region" description="Helical" evidence="8">
    <location>
        <begin position="199"/>
        <end position="222"/>
    </location>
</feature>
<organism evidence="10 11">
    <name type="scientific">Candidatus Amesbacteria bacterium RIFCSPHIGHO2_12_FULL_48_14</name>
    <dbReference type="NCBI Taxonomy" id="1797257"/>
    <lineage>
        <taxon>Bacteria</taxon>
        <taxon>Candidatus Amesiibacteriota</taxon>
    </lineage>
</organism>
<dbReference type="UniPathway" id="UPA00219"/>
<dbReference type="GO" id="GO:0005886">
    <property type="term" value="C:plasma membrane"/>
    <property type="evidence" value="ECO:0007669"/>
    <property type="project" value="UniProtKB-SubCell"/>
</dbReference>
<accession>A0A1F4ZD26</accession>
<evidence type="ECO:0000313" key="11">
    <source>
        <dbReference type="Proteomes" id="UP000178993"/>
    </source>
</evidence>
<feature type="transmembrane region" description="Helical" evidence="8">
    <location>
        <begin position="420"/>
        <end position="444"/>
    </location>
</feature>
<name>A0A1F4ZD26_9BACT</name>
<dbReference type="GO" id="GO:0034204">
    <property type="term" value="P:lipid translocation"/>
    <property type="evidence" value="ECO:0007669"/>
    <property type="project" value="TreeGrafter"/>
</dbReference>